<organism evidence="2 3">
    <name type="scientific">Bradyrhizobium arachidis</name>
    <dbReference type="NCBI Taxonomy" id="858423"/>
    <lineage>
        <taxon>Bacteria</taxon>
        <taxon>Pseudomonadati</taxon>
        <taxon>Pseudomonadota</taxon>
        <taxon>Alphaproteobacteria</taxon>
        <taxon>Hyphomicrobiales</taxon>
        <taxon>Nitrobacteraceae</taxon>
        <taxon>Bradyrhizobium</taxon>
    </lineage>
</organism>
<gene>
    <name evidence="2" type="ORF">WN72_39595</name>
</gene>
<evidence type="ECO:0000256" key="1">
    <source>
        <dbReference type="SAM" id="MobiDB-lite"/>
    </source>
</evidence>
<dbReference type="EMBL" id="CP030050">
    <property type="protein sequence ID" value="QOZ71723.1"/>
    <property type="molecule type" value="Genomic_DNA"/>
</dbReference>
<evidence type="ECO:0000313" key="2">
    <source>
        <dbReference type="EMBL" id="QOZ71723.1"/>
    </source>
</evidence>
<dbReference type="RefSeq" id="WP_092219850.1">
    <property type="nucleotide sequence ID" value="NZ_CP030050.1"/>
</dbReference>
<sequence>MPAIFDLLYHEYCRARLAEMRKQLLMAGQSPEGLETDYDRADQDRVGRTDRQHEIGCGALNEADWPRYVIPL</sequence>
<protein>
    <submittedName>
        <fullName evidence="2">Uncharacterized protein</fullName>
    </submittedName>
</protein>
<proteinExistence type="predicted"/>
<evidence type="ECO:0000313" key="3">
    <source>
        <dbReference type="Proteomes" id="UP000594015"/>
    </source>
</evidence>
<dbReference type="Proteomes" id="UP000594015">
    <property type="component" value="Chromosome"/>
</dbReference>
<name>A0AAE7TK48_9BRAD</name>
<feature type="compositionally biased region" description="Basic and acidic residues" evidence="1">
    <location>
        <begin position="37"/>
        <end position="52"/>
    </location>
</feature>
<dbReference type="KEGG" id="barh:WN72_39595"/>
<dbReference type="AlphaFoldDB" id="A0AAE7TK48"/>
<accession>A0AAE7TK48</accession>
<feature type="region of interest" description="Disordered" evidence="1">
    <location>
        <begin position="33"/>
        <end position="52"/>
    </location>
</feature>
<reference evidence="2 3" key="1">
    <citation type="submission" date="2018-06" db="EMBL/GenBank/DDBJ databases">
        <title>Comparative genomics of Bradyrhizobium nodulating Arachidis hypogaea.</title>
        <authorList>
            <person name="Li Y."/>
        </authorList>
    </citation>
    <scope>NUCLEOTIDE SEQUENCE [LARGE SCALE GENOMIC DNA]</scope>
    <source>
        <strain evidence="2 3">CCBAU 051107</strain>
    </source>
</reference>